<dbReference type="Gene3D" id="3.30.497.10">
    <property type="entry name" value="Antithrombin, subunit I, domain 2"/>
    <property type="match status" value="1"/>
</dbReference>
<evidence type="ECO:0000256" key="1">
    <source>
        <dbReference type="SAM" id="Phobius"/>
    </source>
</evidence>
<reference evidence="3" key="2">
    <citation type="submission" date="2025-09" db="UniProtKB">
        <authorList>
            <consortium name="Ensembl"/>
        </authorList>
    </citation>
    <scope>IDENTIFICATION</scope>
</reference>
<gene>
    <name evidence="3" type="primary">Serpinb9</name>
</gene>
<accession>A0A8C6RMM2</accession>
<evidence type="ECO:0000313" key="3">
    <source>
        <dbReference type="Ensembl" id="ENSNGAP00000021327.1"/>
    </source>
</evidence>
<dbReference type="PANTHER" id="PTHR11461:SF350">
    <property type="entry name" value="SERPIN B9"/>
    <property type="match status" value="1"/>
</dbReference>
<feature type="domain" description="Serpin" evidence="2">
    <location>
        <begin position="2"/>
        <end position="88"/>
    </location>
</feature>
<keyword evidence="4" id="KW-1185">Reference proteome</keyword>
<protein>
    <recommendedName>
        <fullName evidence="2">Serpin domain-containing protein</fullName>
    </recommendedName>
</protein>
<dbReference type="GO" id="GO:0005615">
    <property type="term" value="C:extracellular space"/>
    <property type="evidence" value="ECO:0007669"/>
    <property type="project" value="InterPro"/>
</dbReference>
<dbReference type="Proteomes" id="UP000694381">
    <property type="component" value="Unassembled WGS sequence"/>
</dbReference>
<evidence type="ECO:0000259" key="2">
    <source>
        <dbReference type="Pfam" id="PF00079"/>
    </source>
</evidence>
<proteinExistence type="predicted"/>
<keyword evidence="1" id="KW-1133">Transmembrane helix</keyword>
<name>A0A8C6RMM2_NANGA</name>
<feature type="transmembrane region" description="Helical" evidence="1">
    <location>
        <begin position="12"/>
        <end position="29"/>
    </location>
</feature>
<evidence type="ECO:0000313" key="4">
    <source>
        <dbReference type="Proteomes" id="UP000694381"/>
    </source>
</evidence>
<organism evidence="3 4">
    <name type="scientific">Nannospalax galili</name>
    <name type="common">Northern Israeli blind subterranean mole rat</name>
    <name type="synonym">Spalax galili</name>
    <dbReference type="NCBI Taxonomy" id="1026970"/>
    <lineage>
        <taxon>Eukaryota</taxon>
        <taxon>Metazoa</taxon>
        <taxon>Chordata</taxon>
        <taxon>Craniata</taxon>
        <taxon>Vertebrata</taxon>
        <taxon>Euteleostomi</taxon>
        <taxon>Mammalia</taxon>
        <taxon>Eutheria</taxon>
        <taxon>Euarchontoglires</taxon>
        <taxon>Glires</taxon>
        <taxon>Rodentia</taxon>
        <taxon>Myomorpha</taxon>
        <taxon>Muroidea</taxon>
        <taxon>Spalacidae</taxon>
        <taxon>Spalacinae</taxon>
        <taxon>Nannospalax</taxon>
    </lineage>
</organism>
<dbReference type="GO" id="GO:0004867">
    <property type="term" value="F:serine-type endopeptidase inhibitor activity"/>
    <property type="evidence" value="ECO:0007669"/>
    <property type="project" value="InterPro"/>
</dbReference>
<dbReference type="GO" id="GO:0005737">
    <property type="term" value="C:cytoplasm"/>
    <property type="evidence" value="ECO:0007669"/>
    <property type="project" value="TreeGrafter"/>
</dbReference>
<dbReference type="InterPro" id="IPR023796">
    <property type="entry name" value="Serpin_dom"/>
</dbReference>
<dbReference type="Pfam" id="PF00079">
    <property type="entry name" value="Serpin"/>
    <property type="match status" value="1"/>
</dbReference>
<keyword evidence="1" id="KW-0812">Transmembrane</keyword>
<dbReference type="AlphaFoldDB" id="A0A8C6RMM2"/>
<dbReference type="OMA" id="FGENTCE"/>
<dbReference type="PANTHER" id="PTHR11461">
    <property type="entry name" value="SERINE PROTEASE INHIBITOR, SERPIN"/>
    <property type="match status" value="1"/>
</dbReference>
<dbReference type="InterPro" id="IPR042178">
    <property type="entry name" value="Serpin_sf_1"/>
</dbReference>
<sequence length="88" mass="9777">MLCQDNPSHNVFYSPLSISSALAMVLLGAKGSTEVQMAQALCLNTEKDIHQGFQSLLFEVNKPGTQYSLRTANRLFGENTCEFFPTFK</sequence>
<keyword evidence="1" id="KW-0472">Membrane</keyword>
<dbReference type="InterPro" id="IPR000215">
    <property type="entry name" value="Serpin_fam"/>
</dbReference>
<dbReference type="GeneTree" id="ENSGT00940000154931"/>
<reference evidence="3" key="1">
    <citation type="submission" date="2025-08" db="UniProtKB">
        <authorList>
            <consortium name="Ensembl"/>
        </authorList>
    </citation>
    <scope>IDENTIFICATION</scope>
</reference>
<dbReference type="SUPFAM" id="SSF56574">
    <property type="entry name" value="Serpins"/>
    <property type="match status" value="1"/>
</dbReference>
<dbReference type="Ensembl" id="ENSNGAT00000027005.1">
    <property type="protein sequence ID" value="ENSNGAP00000021327.1"/>
    <property type="gene ID" value="ENSNGAG00000020541.1"/>
</dbReference>
<dbReference type="InterPro" id="IPR036186">
    <property type="entry name" value="Serpin_sf"/>
</dbReference>